<dbReference type="Proteomes" id="UP000292884">
    <property type="component" value="Unassembled WGS sequence"/>
</dbReference>
<feature type="domain" description="Calcineurin-like phosphoesterase" evidence="1">
    <location>
        <begin position="95"/>
        <end position="255"/>
    </location>
</feature>
<evidence type="ECO:0000259" key="1">
    <source>
        <dbReference type="Pfam" id="PF00149"/>
    </source>
</evidence>
<protein>
    <submittedName>
        <fullName evidence="2">Metallophosphoesterase</fullName>
    </submittedName>
</protein>
<dbReference type="GO" id="GO:0016787">
    <property type="term" value="F:hydrolase activity"/>
    <property type="evidence" value="ECO:0007669"/>
    <property type="project" value="InterPro"/>
</dbReference>
<proteinExistence type="predicted"/>
<sequence length="362" mass="41921">MRRLLKKLFGSFVIRMANKYASNPKKERVHEALTNLFNHIITNPGKKGLLFDFHDKQPYIIFSDQHKGAKNYADDFNFGRKNYLAALSYYNLQSFTLVSLGDSEELWENSLEAVKKHNKDTFILETEFLKREAFIKIFGNHDLYWDNDPLASFQLEKIYGSKVKIYEGLILQTLIGNNPLQIFLTHGHQGDLQSDGNWFSKWFVSRVWAPLQAYLQVNPNTPAFNNQLKSKHNQFMYEWAAVQQSVLITGHTHQPVFNSLTHLERLYINLNEARKNEDEAAIEKIEQQMRKERIYGAEMPSFTALKSNYFNSGCCCFSDGDITGIEITEGKIRLIKWAYAKGKQPTRIILEEADLSTLITEV</sequence>
<dbReference type="AlphaFoldDB" id="A0A4V2MJC2"/>
<name>A0A4V2MJC2_9SPHI</name>
<organism evidence="2 3">
    <name type="scientific">Pedobacter frigiditerrae</name>
    <dbReference type="NCBI Taxonomy" id="2530452"/>
    <lineage>
        <taxon>Bacteria</taxon>
        <taxon>Pseudomonadati</taxon>
        <taxon>Bacteroidota</taxon>
        <taxon>Sphingobacteriia</taxon>
        <taxon>Sphingobacteriales</taxon>
        <taxon>Sphingobacteriaceae</taxon>
        <taxon>Pedobacter</taxon>
    </lineage>
</organism>
<accession>A0A4V2MJC2</accession>
<keyword evidence="3" id="KW-1185">Reference proteome</keyword>
<dbReference type="InterPro" id="IPR029052">
    <property type="entry name" value="Metallo-depent_PP-like"/>
</dbReference>
<reference evidence="2 3" key="1">
    <citation type="submission" date="2019-02" db="EMBL/GenBank/DDBJ databases">
        <title>Pedobacter sp. RP-1-13 sp. nov., isolated from Arctic soil.</title>
        <authorList>
            <person name="Dahal R.H."/>
        </authorList>
    </citation>
    <scope>NUCLEOTIDE SEQUENCE [LARGE SCALE GENOMIC DNA]</scope>
    <source>
        <strain evidence="2 3">RP-1-13</strain>
    </source>
</reference>
<dbReference type="OrthoDB" id="9773199at2"/>
<dbReference type="RefSeq" id="WP_131551582.1">
    <property type="nucleotide sequence ID" value="NZ_SJSK01000001.1"/>
</dbReference>
<dbReference type="InterPro" id="IPR004843">
    <property type="entry name" value="Calcineurin-like_PHP"/>
</dbReference>
<dbReference type="EMBL" id="SJSK01000001">
    <property type="protein sequence ID" value="TCC93716.1"/>
    <property type="molecule type" value="Genomic_DNA"/>
</dbReference>
<dbReference type="Pfam" id="PF00149">
    <property type="entry name" value="Metallophos"/>
    <property type="match status" value="1"/>
</dbReference>
<comment type="caution">
    <text evidence="2">The sequence shown here is derived from an EMBL/GenBank/DDBJ whole genome shotgun (WGS) entry which is preliminary data.</text>
</comment>
<evidence type="ECO:0000313" key="2">
    <source>
        <dbReference type="EMBL" id="TCC93716.1"/>
    </source>
</evidence>
<evidence type="ECO:0000313" key="3">
    <source>
        <dbReference type="Proteomes" id="UP000292884"/>
    </source>
</evidence>
<dbReference type="Gene3D" id="3.60.21.10">
    <property type="match status" value="1"/>
</dbReference>
<gene>
    <name evidence="2" type="ORF">EZ428_02800</name>
</gene>
<dbReference type="SUPFAM" id="SSF56300">
    <property type="entry name" value="Metallo-dependent phosphatases"/>
    <property type="match status" value="1"/>
</dbReference>